<dbReference type="GO" id="GO:0061343">
    <property type="term" value="P:cell adhesion involved in heart morphogenesis"/>
    <property type="evidence" value="ECO:0007669"/>
    <property type="project" value="TreeGrafter"/>
</dbReference>
<evidence type="ECO:0000259" key="2">
    <source>
        <dbReference type="Pfam" id="PF14529"/>
    </source>
</evidence>
<dbReference type="Gene3D" id="3.60.10.10">
    <property type="entry name" value="Endonuclease/exonuclease/phosphatase"/>
    <property type="match status" value="1"/>
</dbReference>
<feature type="compositionally biased region" description="Low complexity" evidence="1">
    <location>
        <begin position="1"/>
        <end position="21"/>
    </location>
</feature>
<dbReference type="InterPro" id="IPR036691">
    <property type="entry name" value="Endo/exonu/phosph_ase_sf"/>
</dbReference>
<feature type="domain" description="Endonuclease/exonuclease/phosphatase" evidence="2">
    <location>
        <begin position="153"/>
        <end position="265"/>
    </location>
</feature>
<gene>
    <name evidence="3" type="ORF">MEDL_23075</name>
</gene>
<sequence length="443" mass="50541">MSTIPSIDSSFSPSVFSSPKPRILSSTTEESPSRASKSKSISGLEHKQQNLRILMINCQSIRNKRSELNESVEYIKPDVIIGCESWLANDHRTAEIFPNGYNKNVFRKDRNKNGGGVFIAVHDKFTTSAVENSENDCELQWAEIQTKTKSVIIGSYYRPPNASIDALHNLKTSVLNVSENSKDKPIILAGDFNLPHIDWNNNTVKSGKPQVKHHQELLEFIEEFGMEQLQLKPSRENNILDLFLTNHPSLVKSCNTLPGISDHNMLVLDTDLKPQYNKPKSREIYVYKKANWEEIKADVIKFGADIINSNTSVEDKWTNLKNGIETTLKLNVPRKITNKRHNLPWLSNSVKKKIRRKHKLFQKAKHTGKPDDWTKFKQHKRATQKAVRQAHWQYVNTILDAALAEENKIVLQCKTPHVAVKLPLIRCLEMTKGEGCERGITLY</sequence>
<dbReference type="Proteomes" id="UP000683360">
    <property type="component" value="Unassembled WGS sequence"/>
</dbReference>
<feature type="compositionally biased region" description="Low complexity" evidence="1">
    <location>
        <begin position="33"/>
        <end position="42"/>
    </location>
</feature>
<evidence type="ECO:0000313" key="4">
    <source>
        <dbReference type="Proteomes" id="UP000683360"/>
    </source>
</evidence>
<dbReference type="GO" id="GO:0003824">
    <property type="term" value="F:catalytic activity"/>
    <property type="evidence" value="ECO:0007669"/>
    <property type="project" value="InterPro"/>
</dbReference>
<dbReference type="EMBL" id="CAJPWZ010001126">
    <property type="protein sequence ID" value="CAG2208939.1"/>
    <property type="molecule type" value="Genomic_DNA"/>
</dbReference>
<evidence type="ECO:0000256" key="1">
    <source>
        <dbReference type="SAM" id="MobiDB-lite"/>
    </source>
</evidence>
<keyword evidence="4" id="KW-1185">Reference proteome</keyword>
<dbReference type="Pfam" id="PF14529">
    <property type="entry name" value="Exo_endo_phos_2"/>
    <property type="match status" value="1"/>
</dbReference>
<dbReference type="InterPro" id="IPR005135">
    <property type="entry name" value="Endo/exonuclease/phosphatase"/>
</dbReference>
<proteinExistence type="predicted"/>
<dbReference type="SUPFAM" id="SSF56219">
    <property type="entry name" value="DNase I-like"/>
    <property type="match status" value="1"/>
</dbReference>
<dbReference type="GO" id="GO:0031012">
    <property type="term" value="C:extracellular matrix"/>
    <property type="evidence" value="ECO:0007669"/>
    <property type="project" value="TreeGrafter"/>
</dbReference>
<organism evidence="3 4">
    <name type="scientific">Mytilus edulis</name>
    <name type="common">Blue mussel</name>
    <dbReference type="NCBI Taxonomy" id="6550"/>
    <lineage>
        <taxon>Eukaryota</taxon>
        <taxon>Metazoa</taxon>
        <taxon>Spiralia</taxon>
        <taxon>Lophotrochozoa</taxon>
        <taxon>Mollusca</taxon>
        <taxon>Bivalvia</taxon>
        <taxon>Autobranchia</taxon>
        <taxon>Pteriomorphia</taxon>
        <taxon>Mytilida</taxon>
        <taxon>Mytiloidea</taxon>
        <taxon>Mytilidae</taxon>
        <taxon>Mytilinae</taxon>
        <taxon>Mytilus</taxon>
    </lineage>
</organism>
<feature type="region of interest" description="Disordered" evidence="1">
    <location>
        <begin position="1"/>
        <end position="44"/>
    </location>
</feature>
<accession>A0A8S3RLF4</accession>
<reference evidence="3" key="1">
    <citation type="submission" date="2021-03" db="EMBL/GenBank/DDBJ databases">
        <authorList>
            <person name="Bekaert M."/>
        </authorList>
    </citation>
    <scope>NUCLEOTIDE SEQUENCE</scope>
</reference>
<evidence type="ECO:0000313" key="3">
    <source>
        <dbReference type="EMBL" id="CAG2208939.1"/>
    </source>
</evidence>
<dbReference type="GO" id="GO:0007508">
    <property type="term" value="P:larval heart development"/>
    <property type="evidence" value="ECO:0007669"/>
    <property type="project" value="TreeGrafter"/>
</dbReference>
<comment type="caution">
    <text evidence="3">The sequence shown here is derived from an EMBL/GenBank/DDBJ whole genome shotgun (WGS) entry which is preliminary data.</text>
</comment>
<dbReference type="OrthoDB" id="6131636at2759"/>
<name>A0A8S3RLF4_MYTED</name>
<protein>
    <recommendedName>
        <fullName evidence="2">Endonuclease/exonuclease/phosphatase domain-containing protein</fullName>
    </recommendedName>
</protein>
<dbReference type="AlphaFoldDB" id="A0A8S3RLF4"/>
<dbReference type="PANTHER" id="PTHR33395:SF22">
    <property type="entry name" value="REVERSE TRANSCRIPTASE DOMAIN-CONTAINING PROTEIN"/>
    <property type="match status" value="1"/>
</dbReference>
<dbReference type="PANTHER" id="PTHR33395">
    <property type="entry name" value="TRANSCRIPTASE, PUTATIVE-RELATED-RELATED"/>
    <property type="match status" value="1"/>
</dbReference>